<gene>
    <name evidence="1" type="ORF">XM53_12180</name>
</gene>
<keyword evidence="2" id="KW-1185">Reference proteome</keyword>
<dbReference type="PANTHER" id="PTHR35175:SF2">
    <property type="entry name" value="DUF1289 DOMAIN-CONTAINING PROTEIN"/>
    <property type="match status" value="1"/>
</dbReference>
<evidence type="ECO:0000313" key="2">
    <source>
        <dbReference type="Proteomes" id="UP000051295"/>
    </source>
</evidence>
<dbReference type="InterPro" id="IPR010710">
    <property type="entry name" value="DUF1289"/>
</dbReference>
<evidence type="ECO:0008006" key="3">
    <source>
        <dbReference type="Google" id="ProtNLM"/>
    </source>
</evidence>
<sequence length="78" mass="9112">MNDSPVWNRKEIESPCVRICVVHPEARICTGCYRTIDEIARWSRMTSEERHEIMTDLPDRATTLTRRRGGRAARLKRG</sequence>
<dbReference type="STRING" id="1641875.XM53_12180"/>
<evidence type="ECO:0000313" key="1">
    <source>
        <dbReference type="EMBL" id="KRS12381.1"/>
    </source>
</evidence>
<accession>A0A0T5NTW4</accession>
<organism evidence="1 2">
    <name type="scientific">Roseovarius atlanticus</name>
    <dbReference type="NCBI Taxonomy" id="1641875"/>
    <lineage>
        <taxon>Bacteria</taxon>
        <taxon>Pseudomonadati</taxon>
        <taxon>Pseudomonadota</taxon>
        <taxon>Alphaproteobacteria</taxon>
        <taxon>Rhodobacterales</taxon>
        <taxon>Roseobacteraceae</taxon>
        <taxon>Roseovarius</taxon>
    </lineage>
</organism>
<dbReference type="PATRIC" id="fig|1641875.4.peg.227"/>
<dbReference type="Proteomes" id="UP000051295">
    <property type="component" value="Unassembled WGS sequence"/>
</dbReference>
<dbReference type="EMBL" id="LAXJ01000010">
    <property type="protein sequence ID" value="KRS12381.1"/>
    <property type="molecule type" value="Genomic_DNA"/>
</dbReference>
<comment type="caution">
    <text evidence="1">The sequence shown here is derived from an EMBL/GenBank/DDBJ whole genome shotgun (WGS) entry which is preliminary data.</text>
</comment>
<dbReference type="PANTHER" id="PTHR35175">
    <property type="entry name" value="DUF1289 DOMAIN-CONTAINING PROTEIN"/>
    <property type="match status" value="1"/>
</dbReference>
<proteinExistence type="predicted"/>
<protein>
    <recommendedName>
        <fullName evidence="3">Fe-S oxidoreductase</fullName>
    </recommendedName>
</protein>
<reference evidence="1 2" key="1">
    <citation type="submission" date="2015-04" db="EMBL/GenBank/DDBJ databases">
        <title>The draft genome sequence of Roseovarius sp.R12b.</title>
        <authorList>
            <person name="Li G."/>
            <person name="Lai Q."/>
            <person name="Shao Z."/>
            <person name="Yan P."/>
        </authorList>
    </citation>
    <scope>NUCLEOTIDE SEQUENCE [LARGE SCALE GENOMIC DNA]</scope>
    <source>
        <strain evidence="1 2">R12B</strain>
    </source>
</reference>
<dbReference type="OrthoDB" id="9811423at2"/>
<dbReference type="AlphaFoldDB" id="A0A0T5NTW4"/>
<name>A0A0T5NTW4_9RHOB</name>
<dbReference type="RefSeq" id="WP_057793666.1">
    <property type="nucleotide sequence ID" value="NZ_LAXJ01000010.1"/>
</dbReference>
<dbReference type="Pfam" id="PF06945">
    <property type="entry name" value="DUF1289"/>
    <property type="match status" value="1"/>
</dbReference>